<feature type="domain" description="Neprosin PEP catalytic" evidence="1">
    <location>
        <begin position="4"/>
        <end position="87"/>
    </location>
</feature>
<dbReference type="EMBL" id="KZ613480">
    <property type="protein sequence ID" value="PMD21784.1"/>
    <property type="molecule type" value="Genomic_DNA"/>
</dbReference>
<reference evidence="2 3" key="1">
    <citation type="submission" date="2016-05" db="EMBL/GenBank/DDBJ databases">
        <title>A degradative enzymes factory behind the ericoid mycorrhizal symbiosis.</title>
        <authorList>
            <consortium name="DOE Joint Genome Institute"/>
            <person name="Martino E."/>
            <person name="Morin E."/>
            <person name="Grelet G."/>
            <person name="Kuo A."/>
            <person name="Kohler A."/>
            <person name="Daghino S."/>
            <person name="Barry K."/>
            <person name="Choi C."/>
            <person name="Cichocki N."/>
            <person name="Clum A."/>
            <person name="Copeland A."/>
            <person name="Hainaut M."/>
            <person name="Haridas S."/>
            <person name="Labutti K."/>
            <person name="Lindquist E."/>
            <person name="Lipzen A."/>
            <person name="Khouja H.-R."/>
            <person name="Murat C."/>
            <person name="Ohm R."/>
            <person name="Olson A."/>
            <person name="Spatafora J."/>
            <person name="Veneault-Fourrey C."/>
            <person name="Henrissat B."/>
            <person name="Grigoriev I."/>
            <person name="Martin F."/>
            <person name="Perotto S."/>
        </authorList>
    </citation>
    <scope>NUCLEOTIDE SEQUENCE [LARGE SCALE GENOMIC DNA]</scope>
    <source>
        <strain evidence="2 3">UAMH 7357</strain>
    </source>
</reference>
<evidence type="ECO:0000259" key="1">
    <source>
        <dbReference type="Pfam" id="PF03080"/>
    </source>
</evidence>
<dbReference type="Pfam" id="PF03080">
    <property type="entry name" value="Neprosin"/>
    <property type="match status" value="1"/>
</dbReference>
<protein>
    <recommendedName>
        <fullName evidence="1">Neprosin PEP catalytic domain-containing protein</fullName>
    </recommendedName>
</protein>
<dbReference type="InterPro" id="IPR004314">
    <property type="entry name" value="Neprosin"/>
</dbReference>
<evidence type="ECO:0000313" key="2">
    <source>
        <dbReference type="EMBL" id="PMD21784.1"/>
    </source>
</evidence>
<dbReference type="STRING" id="1745343.A0A2J6Q6F1"/>
<sequence length="94" mass="10038">MGSDTIFFYGEIAQSEESLTTTDMGSGKFATIGCGNSGYIYISFLDTNGTARNYTASFGDSNSTRYDHMAFSSSGTSWGSYVYLGGPDAGGFFY</sequence>
<proteinExistence type="predicted"/>
<keyword evidence="3" id="KW-1185">Reference proteome</keyword>
<dbReference type="AlphaFoldDB" id="A0A2J6Q6F1"/>
<name>A0A2J6Q6F1_9HELO</name>
<dbReference type="OrthoDB" id="1858978at2759"/>
<accession>A0A2J6Q6F1</accession>
<evidence type="ECO:0000313" key="3">
    <source>
        <dbReference type="Proteomes" id="UP000235672"/>
    </source>
</evidence>
<gene>
    <name evidence="2" type="ORF">NA56DRAFT_703431</name>
</gene>
<dbReference type="Proteomes" id="UP000235672">
    <property type="component" value="Unassembled WGS sequence"/>
</dbReference>
<organism evidence="2 3">
    <name type="scientific">Hyaloscypha hepaticicola</name>
    <dbReference type="NCBI Taxonomy" id="2082293"/>
    <lineage>
        <taxon>Eukaryota</taxon>
        <taxon>Fungi</taxon>
        <taxon>Dikarya</taxon>
        <taxon>Ascomycota</taxon>
        <taxon>Pezizomycotina</taxon>
        <taxon>Leotiomycetes</taxon>
        <taxon>Helotiales</taxon>
        <taxon>Hyaloscyphaceae</taxon>
        <taxon>Hyaloscypha</taxon>
    </lineage>
</organism>